<dbReference type="PANTHER" id="PTHR30522">
    <property type="entry name" value="NUCLEOSIDE TRIPHOSPHATE PYROPHOSPHOHYDROLASE"/>
    <property type="match status" value="1"/>
</dbReference>
<gene>
    <name evidence="3" type="ORF">GCM10025883_27240</name>
</gene>
<dbReference type="NCBIfam" id="TIGR00444">
    <property type="entry name" value="mazG"/>
    <property type="match status" value="1"/>
</dbReference>
<dbReference type="SUPFAM" id="SSF101386">
    <property type="entry name" value="all-alpha NTP pyrophosphatases"/>
    <property type="match status" value="1"/>
</dbReference>
<dbReference type="RefSeq" id="WP_284304338.1">
    <property type="nucleotide sequence ID" value="NZ_BSUO01000001.1"/>
</dbReference>
<feature type="region of interest" description="Disordered" evidence="1">
    <location>
        <begin position="191"/>
        <end position="212"/>
    </location>
</feature>
<evidence type="ECO:0000313" key="3">
    <source>
        <dbReference type="EMBL" id="GMA40679.1"/>
    </source>
</evidence>
<dbReference type="InterPro" id="IPR048015">
    <property type="entry name" value="NTP-PPase_MazG-like_N"/>
</dbReference>
<evidence type="ECO:0000256" key="1">
    <source>
        <dbReference type="SAM" id="MobiDB-lite"/>
    </source>
</evidence>
<dbReference type="InterPro" id="IPR011551">
    <property type="entry name" value="NTP_PyrPHydrolase_MazG"/>
</dbReference>
<accession>A0ABQ6IVD6</accession>
<comment type="caution">
    <text evidence="3">The sequence shown here is derived from an EMBL/GenBank/DDBJ whole genome shotgun (WGS) entry which is preliminary data.</text>
</comment>
<feature type="domain" description="NTP pyrophosphohydrolase MazG-like" evidence="2">
    <location>
        <begin position="36"/>
        <end position="110"/>
    </location>
</feature>
<evidence type="ECO:0000313" key="4">
    <source>
        <dbReference type="Proteomes" id="UP001157126"/>
    </source>
</evidence>
<dbReference type="Gene3D" id="1.10.287.1080">
    <property type="entry name" value="MazG-like"/>
    <property type="match status" value="1"/>
</dbReference>
<evidence type="ECO:0000259" key="2">
    <source>
        <dbReference type="Pfam" id="PF03819"/>
    </source>
</evidence>
<reference evidence="4" key="1">
    <citation type="journal article" date="2019" name="Int. J. Syst. Evol. Microbiol.">
        <title>The Global Catalogue of Microorganisms (GCM) 10K type strain sequencing project: providing services to taxonomists for standard genome sequencing and annotation.</title>
        <authorList>
            <consortium name="The Broad Institute Genomics Platform"/>
            <consortium name="The Broad Institute Genome Sequencing Center for Infectious Disease"/>
            <person name="Wu L."/>
            <person name="Ma J."/>
        </authorList>
    </citation>
    <scope>NUCLEOTIDE SEQUENCE [LARGE SCALE GENOMIC DNA]</scope>
    <source>
        <strain evidence="4">NBRC 113072</strain>
    </source>
</reference>
<dbReference type="PANTHER" id="PTHR30522:SF0">
    <property type="entry name" value="NUCLEOSIDE TRIPHOSPHATE PYROPHOSPHOHYDROLASE"/>
    <property type="match status" value="1"/>
</dbReference>
<sequence length="212" mass="23026">MDTRPDDGRRGEGLLELLEVMDRLRSPGGCPWDAEQTHASLAPYAVEEAYELAEAIEHGTQADVVDELGDVLLQVVFHARVGQDGPDPFDIDDVARGIVAKLRRRHPHVFDGLAVTGASEVESNWDAIKGAEKPHRTGPLDGIPHGMPPLERATKVASRLDRAGLLPDSVPTDSLGDRMLALVLDARRAGKDPSAELRDALHRLERDATTTT</sequence>
<organism evidence="3 4">
    <name type="scientific">Mobilicoccus caccae</name>
    <dbReference type="NCBI Taxonomy" id="1859295"/>
    <lineage>
        <taxon>Bacteria</taxon>
        <taxon>Bacillati</taxon>
        <taxon>Actinomycetota</taxon>
        <taxon>Actinomycetes</taxon>
        <taxon>Micrococcales</taxon>
        <taxon>Dermatophilaceae</taxon>
        <taxon>Mobilicoccus</taxon>
    </lineage>
</organism>
<proteinExistence type="predicted"/>
<keyword evidence="4" id="KW-1185">Reference proteome</keyword>
<name>A0ABQ6IVD6_9MICO</name>
<dbReference type="Pfam" id="PF03819">
    <property type="entry name" value="MazG"/>
    <property type="match status" value="1"/>
</dbReference>
<dbReference type="Proteomes" id="UP001157126">
    <property type="component" value="Unassembled WGS sequence"/>
</dbReference>
<dbReference type="CDD" id="cd11528">
    <property type="entry name" value="NTP-PPase_MazG_Nterm"/>
    <property type="match status" value="1"/>
</dbReference>
<protein>
    <recommendedName>
        <fullName evidence="2">NTP pyrophosphohydrolase MazG-like domain-containing protein</fullName>
    </recommendedName>
</protein>
<dbReference type="InterPro" id="IPR004518">
    <property type="entry name" value="MazG-like_dom"/>
</dbReference>
<dbReference type="EMBL" id="BSUO01000001">
    <property type="protein sequence ID" value="GMA40679.1"/>
    <property type="molecule type" value="Genomic_DNA"/>
</dbReference>